<dbReference type="InterPro" id="IPR018998">
    <property type="entry name" value="EndoU_C"/>
</dbReference>
<proteinExistence type="inferred from homology"/>
<dbReference type="GO" id="GO:0016787">
    <property type="term" value="F:hydrolase activity"/>
    <property type="evidence" value="ECO:0007669"/>
    <property type="project" value="UniProtKB-KW"/>
</dbReference>
<evidence type="ECO:0000313" key="14">
    <source>
        <dbReference type="Proteomes" id="UP000887540"/>
    </source>
</evidence>
<evidence type="ECO:0000256" key="3">
    <source>
        <dbReference type="ARBA" id="ARBA00011245"/>
    </source>
</evidence>
<sequence>MQFAWGNLQALMQNFTIGASPEFDFCAYTICALSSPASLKSCTYQNAGYTITLEVETINDNGVTRIKHASPYVGKASGGVTPTPHGGSPGTPSTDSNFQDLVNKMRAADVDRAQPSDITIDWGTKLMKEGKASKSSGPLITYVNEQLFQRPVYSKLIAIYNQSLFVPNVCTAEMAVIGFKKAYLDDYLKTLTNTSVFQLAYNYLVSKGVASSDFPTFYTQLFNLWYGTYSRCSSNLGSSGWEHVYSGEWKGTEVDGQHNWVRYYLLQKAGLIDYQGYYSHEGDLIGTWEYSWNGYKKAKGGFFLGTSPAFDLSIFTTCVLTQQGASKCAFTIDGAYNIYITSYDQSCDAGSCLSTSYPSDTP</sequence>
<keyword evidence="4 11" id="KW-0540">Nuclease</keyword>
<comment type="cofactor">
    <cofactor evidence="1 11">
        <name>Mn(2+)</name>
        <dbReference type="ChEBI" id="CHEBI:29035"/>
    </cofactor>
</comment>
<accession>A0A914C057</accession>
<dbReference type="SUPFAM" id="SSF142877">
    <property type="entry name" value="EndoU-like"/>
    <property type="match status" value="2"/>
</dbReference>
<evidence type="ECO:0000256" key="8">
    <source>
        <dbReference type="ARBA" id="ARBA00022884"/>
    </source>
</evidence>
<dbReference type="Proteomes" id="UP000887540">
    <property type="component" value="Unplaced"/>
</dbReference>
<evidence type="ECO:0000256" key="1">
    <source>
        <dbReference type="ARBA" id="ARBA00001936"/>
    </source>
</evidence>
<dbReference type="InterPro" id="IPR039787">
    <property type="entry name" value="ENDOU"/>
</dbReference>
<dbReference type="GO" id="GO:0016829">
    <property type="term" value="F:lyase activity"/>
    <property type="evidence" value="ECO:0007669"/>
    <property type="project" value="UniProtKB-KW"/>
</dbReference>
<dbReference type="GO" id="GO:0003723">
    <property type="term" value="F:RNA binding"/>
    <property type="evidence" value="ECO:0007669"/>
    <property type="project" value="UniProtKB-UniRule"/>
</dbReference>
<dbReference type="AlphaFoldDB" id="A0A914C057"/>
<dbReference type="PROSITE" id="PS51959">
    <property type="entry name" value="ENDOU"/>
    <property type="match status" value="2"/>
</dbReference>
<evidence type="ECO:0000256" key="7">
    <source>
        <dbReference type="ARBA" id="ARBA00022801"/>
    </source>
</evidence>
<dbReference type="PANTHER" id="PTHR12439:SF42">
    <property type="entry name" value="ENDORIBONUCLEASE-RELATED"/>
    <property type="match status" value="1"/>
</dbReference>
<keyword evidence="9 11" id="KW-0464">Manganese</keyword>
<comment type="similarity">
    <text evidence="2 11">Belongs to the ENDOU family.</text>
</comment>
<dbReference type="Pfam" id="PF09412">
    <property type="entry name" value="XendoU"/>
    <property type="match status" value="1"/>
</dbReference>
<keyword evidence="10" id="KW-0456">Lyase</keyword>
<feature type="domain" description="EndoU" evidence="13">
    <location>
        <begin position="94"/>
        <end position="362"/>
    </location>
</feature>
<evidence type="ECO:0000256" key="4">
    <source>
        <dbReference type="ARBA" id="ARBA00022722"/>
    </source>
</evidence>
<evidence type="ECO:0000256" key="10">
    <source>
        <dbReference type="ARBA" id="ARBA00023239"/>
    </source>
</evidence>
<dbReference type="PANTHER" id="PTHR12439">
    <property type="entry name" value="PLACENTAL PROTEIN 11-RELATED"/>
    <property type="match status" value="1"/>
</dbReference>
<evidence type="ECO:0000259" key="13">
    <source>
        <dbReference type="PROSITE" id="PS51959"/>
    </source>
</evidence>
<feature type="compositionally biased region" description="Low complexity" evidence="12">
    <location>
        <begin position="78"/>
        <end position="94"/>
    </location>
</feature>
<dbReference type="CDD" id="cd21159">
    <property type="entry name" value="XendoU"/>
    <property type="match status" value="1"/>
</dbReference>
<name>A0A914C057_9BILA</name>
<dbReference type="GO" id="GO:0046872">
    <property type="term" value="F:metal ion binding"/>
    <property type="evidence" value="ECO:0007669"/>
    <property type="project" value="UniProtKB-UniRule"/>
</dbReference>
<comment type="subunit">
    <text evidence="3 11">Monomer.</text>
</comment>
<evidence type="ECO:0000256" key="12">
    <source>
        <dbReference type="SAM" id="MobiDB-lite"/>
    </source>
</evidence>
<feature type="domain" description="EndoU" evidence="13">
    <location>
        <begin position="1"/>
        <end position="75"/>
    </location>
</feature>
<evidence type="ECO:0000256" key="2">
    <source>
        <dbReference type="ARBA" id="ARBA00010168"/>
    </source>
</evidence>
<keyword evidence="8 11" id="KW-0694">RNA-binding</keyword>
<evidence type="ECO:0000313" key="15">
    <source>
        <dbReference type="WBParaSite" id="ACRNAN_Path_141.g493.t1"/>
    </source>
</evidence>
<keyword evidence="7 11" id="KW-0378">Hydrolase</keyword>
<evidence type="ECO:0000256" key="6">
    <source>
        <dbReference type="ARBA" id="ARBA00022759"/>
    </source>
</evidence>
<keyword evidence="5 11" id="KW-0479">Metal-binding</keyword>
<organism evidence="14 15">
    <name type="scientific">Acrobeloides nanus</name>
    <dbReference type="NCBI Taxonomy" id="290746"/>
    <lineage>
        <taxon>Eukaryota</taxon>
        <taxon>Metazoa</taxon>
        <taxon>Ecdysozoa</taxon>
        <taxon>Nematoda</taxon>
        <taxon>Chromadorea</taxon>
        <taxon>Rhabditida</taxon>
        <taxon>Tylenchina</taxon>
        <taxon>Cephalobomorpha</taxon>
        <taxon>Cephaloboidea</taxon>
        <taxon>Cephalobidae</taxon>
        <taxon>Acrobeloides</taxon>
    </lineage>
</organism>
<evidence type="ECO:0000256" key="11">
    <source>
        <dbReference type="RuleBase" id="RU367085"/>
    </source>
</evidence>
<feature type="region of interest" description="Disordered" evidence="12">
    <location>
        <begin position="75"/>
        <end position="94"/>
    </location>
</feature>
<dbReference type="GO" id="GO:0004521">
    <property type="term" value="F:RNA endonuclease activity"/>
    <property type="evidence" value="ECO:0007669"/>
    <property type="project" value="UniProtKB-UniRule"/>
</dbReference>
<dbReference type="InterPro" id="IPR037227">
    <property type="entry name" value="EndoU-like"/>
</dbReference>
<evidence type="ECO:0000256" key="9">
    <source>
        <dbReference type="ARBA" id="ARBA00023211"/>
    </source>
</evidence>
<protein>
    <submittedName>
        <fullName evidence="15">Endoribonuclease</fullName>
    </submittedName>
</protein>
<dbReference type="WBParaSite" id="ACRNAN_Path_141.g493.t1">
    <property type="protein sequence ID" value="ACRNAN_Path_141.g493.t1"/>
    <property type="gene ID" value="ACRNAN_Path_141.g493"/>
</dbReference>
<keyword evidence="14" id="KW-1185">Reference proteome</keyword>
<keyword evidence="6 11" id="KW-0255">Endonuclease</keyword>
<evidence type="ECO:0000256" key="5">
    <source>
        <dbReference type="ARBA" id="ARBA00022723"/>
    </source>
</evidence>
<reference evidence="15" key="1">
    <citation type="submission" date="2022-11" db="UniProtKB">
        <authorList>
            <consortium name="WormBaseParasite"/>
        </authorList>
    </citation>
    <scope>IDENTIFICATION</scope>
</reference>